<feature type="domain" description="Adenylyltransferase AadA C-terminal" evidence="4">
    <location>
        <begin position="224"/>
        <end position="266"/>
    </location>
</feature>
<gene>
    <name evidence="5" type="ORF">J7S33_28835</name>
</gene>
<dbReference type="InterPro" id="IPR002934">
    <property type="entry name" value="Polymerase_NTP_transf_dom"/>
</dbReference>
<reference evidence="5" key="1">
    <citation type="submission" date="2021-04" db="EMBL/GenBank/DDBJ databases">
        <title>Saccharothrix algeriensis WGS.</title>
        <authorList>
            <person name="Stuskova K."/>
            <person name="Hakalova E."/>
            <person name="Tebbal A.B."/>
            <person name="Eichmeier A."/>
        </authorList>
    </citation>
    <scope>NUCLEOTIDE SEQUENCE</scope>
    <source>
        <strain evidence="5">NRRL B-24137</strain>
    </source>
</reference>
<evidence type="ECO:0000259" key="3">
    <source>
        <dbReference type="Pfam" id="PF01909"/>
    </source>
</evidence>
<dbReference type="AlphaFoldDB" id="A0A8T8HX61"/>
<dbReference type="InterPro" id="IPR043519">
    <property type="entry name" value="NT_sf"/>
</dbReference>
<keyword evidence="1" id="KW-0808">Transferase</keyword>
<dbReference type="Pfam" id="PF01909">
    <property type="entry name" value="NTP_transf_2"/>
    <property type="match status" value="1"/>
</dbReference>
<name>A0A8T8HX61_9PSEU</name>
<sequence length="296" mass="31972">MPRGTNPAAPGSARGARLGGWSPPPYARTAARYLAVADRLLPGRITGFHLVGSAALGAWRPKRSDIDFIAVVDGGPDDRLLRLLRVLHVVGNLPAAGRAVATADPTLPGTVNGAFVPAADLDRPVTRIRPLASHSGWTFAPGRGFDVNPVMWKVLRDNGIPLRGPRPDQLGLDPEPARLRDWNLDQLRGHWRGWAQALLTGRARRKPLVPAHRLALSRVLGPPRLHHTITTGEVISKEAAAQYALDTFGDRWRPLLRAALAQRDGRPAPDSPTPGGLIRMAGEFTLEVVADAEKRP</sequence>
<dbReference type="EMBL" id="CP072788">
    <property type="protein sequence ID" value="QTR02959.1"/>
    <property type="molecule type" value="Genomic_DNA"/>
</dbReference>
<feature type="domain" description="Polymerase nucleotidyl transferase" evidence="3">
    <location>
        <begin position="42"/>
        <end position="86"/>
    </location>
</feature>
<proteinExistence type="predicted"/>
<dbReference type="InterPro" id="IPR025184">
    <property type="entry name" value="AadA_C"/>
</dbReference>
<evidence type="ECO:0000256" key="2">
    <source>
        <dbReference type="SAM" id="MobiDB-lite"/>
    </source>
</evidence>
<evidence type="ECO:0000313" key="5">
    <source>
        <dbReference type="EMBL" id="QTR02959.1"/>
    </source>
</evidence>
<evidence type="ECO:0000256" key="1">
    <source>
        <dbReference type="ARBA" id="ARBA00022679"/>
    </source>
</evidence>
<accession>A0A8T8HX61</accession>
<protein>
    <submittedName>
        <fullName evidence="5">DUF4111 domain-containing protein</fullName>
    </submittedName>
</protein>
<evidence type="ECO:0000259" key="4">
    <source>
        <dbReference type="Pfam" id="PF13427"/>
    </source>
</evidence>
<dbReference type="Pfam" id="PF13427">
    <property type="entry name" value="AadA_C"/>
    <property type="match status" value="1"/>
</dbReference>
<dbReference type="Proteomes" id="UP000671828">
    <property type="component" value="Chromosome"/>
</dbReference>
<evidence type="ECO:0000313" key="6">
    <source>
        <dbReference type="Proteomes" id="UP000671828"/>
    </source>
</evidence>
<organism evidence="5 6">
    <name type="scientific">Saccharothrix algeriensis</name>
    <dbReference type="NCBI Taxonomy" id="173560"/>
    <lineage>
        <taxon>Bacteria</taxon>
        <taxon>Bacillati</taxon>
        <taxon>Actinomycetota</taxon>
        <taxon>Actinomycetes</taxon>
        <taxon>Pseudonocardiales</taxon>
        <taxon>Pseudonocardiaceae</taxon>
        <taxon>Saccharothrix</taxon>
    </lineage>
</organism>
<dbReference type="SUPFAM" id="SSF81301">
    <property type="entry name" value="Nucleotidyltransferase"/>
    <property type="match status" value="1"/>
</dbReference>
<dbReference type="GO" id="GO:0016779">
    <property type="term" value="F:nucleotidyltransferase activity"/>
    <property type="evidence" value="ECO:0007669"/>
    <property type="project" value="InterPro"/>
</dbReference>
<feature type="region of interest" description="Disordered" evidence="2">
    <location>
        <begin position="1"/>
        <end position="21"/>
    </location>
</feature>